<dbReference type="AlphaFoldDB" id="A0A0E9VVC7"/>
<dbReference type="EMBL" id="GBXM01065493">
    <property type="protein sequence ID" value="JAH43084.1"/>
    <property type="molecule type" value="Transcribed_RNA"/>
</dbReference>
<reference evidence="1" key="2">
    <citation type="journal article" date="2015" name="Fish Shellfish Immunol.">
        <title>Early steps in the European eel (Anguilla anguilla)-Vibrio vulnificus interaction in the gills: Role of the RtxA13 toxin.</title>
        <authorList>
            <person name="Callol A."/>
            <person name="Pajuelo D."/>
            <person name="Ebbesson L."/>
            <person name="Teles M."/>
            <person name="MacKenzie S."/>
            <person name="Amaro C."/>
        </authorList>
    </citation>
    <scope>NUCLEOTIDE SEQUENCE</scope>
</reference>
<proteinExistence type="predicted"/>
<dbReference type="EMBL" id="GBXM01027332">
    <property type="protein sequence ID" value="JAH81245.1"/>
    <property type="molecule type" value="Transcribed_RNA"/>
</dbReference>
<name>A0A0E9VVC7_ANGAN</name>
<sequence length="25" mass="2873">MCPPSDSQHQCAFHLLYYINLPPPT</sequence>
<protein>
    <submittedName>
        <fullName evidence="1">Uncharacterized protein</fullName>
    </submittedName>
</protein>
<reference evidence="1" key="1">
    <citation type="submission" date="2014-11" db="EMBL/GenBank/DDBJ databases">
        <authorList>
            <person name="Amaro Gonzalez C."/>
        </authorList>
    </citation>
    <scope>NUCLEOTIDE SEQUENCE</scope>
</reference>
<organism evidence="1">
    <name type="scientific">Anguilla anguilla</name>
    <name type="common">European freshwater eel</name>
    <name type="synonym">Muraena anguilla</name>
    <dbReference type="NCBI Taxonomy" id="7936"/>
    <lineage>
        <taxon>Eukaryota</taxon>
        <taxon>Metazoa</taxon>
        <taxon>Chordata</taxon>
        <taxon>Craniata</taxon>
        <taxon>Vertebrata</taxon>
        <taxon>Euteleostomi</taxon>
        <taxon>Actinopterygii</taxon>
        <taxon>Neopterygii</taxon>
        <taxon>Teleostei</taxon>
        <taxon>Anguilliformes</taxon>
        <taxon>Anguillidae</taxon>
        <taxon>Anguilla</taxon>
    </lineage>
</organism>
<accession>A0A0E9VVC7</accession>
<evidence type="ECO:0000313" key="1">
    <source>
        <dbReference type="EMBL" id="JAH81245.1"/>
    </source>
</evidence>